<dbReference type="RefSeq" id="WP_021827604.1">
    <property type="nucleotide sequence ID" value="NZ_AWTR02000021.1"/>
</dbReference>
<keyword evidence="2" id="KW-1185">Reference proteome</keyword>
<comment type="caution">
    <text evidence="1">The sequence shown here is derived from an EMBL/GenBank/DDBJ whole genome shotgun (WGS) entry which is preliminary data.</text>
</comment>
<sequence length="94" mass="10948">MIGMLSLKFYQKTAIVLKNQELYRADNSNTRHHLGRMTRPTKVVSKKESMVYGSIKLWCALTTPEIFNHYEKTFLSLGENSQFTIYKKINKTSV</sequence>
<protein>
    <submittedName>
        <fullName evidence="1">Uncharacterized protein</fullName>
    </submittedName>
</protein>
<evidence type="ECO:0000313" key="2">
    <source>
        <dbReference type="Proteomes" id="UP000019112"/>
    </source>
</evidence>
<organism evidence="1 2">
    <name type="scientific">Holospora obtusa F1</name>
    <dbReference type="NCBI Taxonomy" id="1399147"/>
    <lineage>
        <taxon>Bacteria</taxon>
        <taxon>Pseudomonadati</taxon>
        <taxon>Pseudomonadota</taxon>
        <taxon>Alphaproteobacteria</taxon>
        <taxon>Holosporales</taxon>
        <taxon>Holosporaceae</taxon>
        <taxon>Holospora</taxon>
    </lineage>
</organism>
<gene>
    <name evidence="1" type="ORF">P618_200163</name>
</gene>
<dbReference type="EMBL" id="AWTR02000021">
    <property type="protein sequence ID" value="ETZ07639.1"/>
    <property type="molecule type" value="Genomic_DNA"/>
</dbReference>
<proteinExistence type="predicted"/>
<accession>W6TF77</accession>
<dbReference type="STRING" id="1399147.P618_200163"/>
<dbReference type="Proteomes" id="UP000019112">
    <property type="component" value="Unassembled WGS sequence"/>
</dbReference>
<name>W6TF77_HOLOB</name>
<reference evidence="1 2" key="1">
    <citation type="journal article" date="2014" name="FEMS Microbiol. Lett.">
        <title>Draft genome sequences of three Holospora species (Holospora obtusa, Holospora undulata, and Holospora elegans), endonuclear symbiotic bacteria of the ciliate Paramecium caudatum.</title>
        <authorList>
            <person name="Dohra H."/>
            <person name="Tanaka K."/>
            <person name="Suzuki T."/>
            <person name="Fujishima M."/>
            <person name="Suzuki H."/>
        </authorList>
    </citation>
    <scope>NUCLEOTIDE SEQUENCE [LARGE SCALE GENOMIC DNA]</scope>
    <source>
        <strain evidence="1 2">F1</strain>
    </source>
</reference>
<evidence type="ECO:0000313" key="1">
    <source>
        <dbReference type="EMBL" id="ETZ07639.1"/>
    </source>
</evidence>
<dbReference type="AlphaFoldDB" id="W6TF77"/>